<keyword evidence="4" id="KW-1185">Reference proteome</keyword>
<dbReference type="Pfam" id="PF12671">
    <property type="entry name" value="Amidase_6"/>
    <property type="match status" value="1"/>
</dbReference>
<reference evidence="3" key="1">
    <citation type="submission" date="2022-06" db="EMBL/GenBank/DDBJ databases">
        <title>Genome sequencing of Brevibacillus sp. BB3-R1.</title>
        <authorList>
            <person name="Heo J."/>
            <person name="Lee D."/>
            <person name="Won M."/>
            <person name="Han B.-H."/>
            <person name="Hong S.-B."/>
            <person name="Kwon S.-W."/>
        </authorList>
    </citation>
    <scope>NUCLEOTIDE SEQUENCE</scope>
    <source>
        <strain evidence="3">BB3-R1</strain>
    </source>
</reference>
<evidence type="ECO:0000313" key="3">
    <source>
        <dbReference type="EMBL" id="USG64706.1"/>
    </source>
</evidence>
<protein>
    <submittedName>
        <fullName evidence="3">Amidase domain-containing protein</fullName>
    </submittedName>
</protein>
<dbReference type="Proteomes" id="UP001056500">
    <property type="component" value="Chromosome"/>
</dbReference>
<gene>
    <name evidence="3" type="ORF">NDK47_21570</name>
</gene>
<name>A0ABY4WJ69_9BACL</name>
<dbReference type="InterPro" id="IPR024301">
    <property type="entry name" value="Amidase_6"/>
</dbReference>
<proteinExistence type="predicted"/>
<dbReference type="RefSeq" id="WP_251871817.1">
    <property type="nucleotide sequence ID" value="NZ_CP098755.1"/>
</dbReference>
<accession>A0ABY4WJ69</accession>
<evidence type="ECO:0000313" key="4">
    <source>
        <dbReference type="Proteomes" id="UP001056500"/>
    </source>
</evidence>
<feature type="domain" description="Putative amidase" evidence="2">
    <location>
        <begin position="182"/>
        <end position="335"/>
    </location>
</feature>
<dbReference type="PANTHER" id="PTHR40032:SF1">
    <property type="entry name" value="EXPORTED PROTEIN"/>
    <property type="match status" value="1"/>
</dbReference>
<organism evidence="3 4">
    <name type="scientific">Brevibacillus ruminantium</name>
    <dbReference type="NCBI Taxonomy" id="2950604"/>
    <lineage>
        <taxon>Bacteria</taxon>
        <taxon>Bacillati</taxon>
        <taxon>Bacillota</taxon>
        <taxon>Bacilli</taxon>
        <taxon>Bacillales</taxon>
        <taxon>Paenibacillaceae</taxon>
        <taxon>Brevibacillus</taxon>
    </lineage>
</organism>
<sequence>MVDRYDYDSTESVSHLEWQQFLKDYFDDVHRFVVDQGYERIWPFWKEGREQKPQIWEQWQRWEEQLQQRGATTLAVRGWAKPLYWLEQKREVQVCVVWHLQYWYDLNGKKGMEEAKRLMRVVLARKEDGWTVESMEEQGGDGGAASPMQDEQPPQATAEAEKEGEEERLVYPTLIVHGAGGYDPERAIAYAERYWNTANPAYPHFTDNCTNYISQCLHAGGIPMLFSKEKGRGWWMRGNGTEANWSFSWSVAHSLYLLLKSGGPPLRAVQVSSVEELEPGDIICYDFNGDGRFQHNTIVVAKDEGQVPLVNANTTNSRMRYWEYRDSTAYTPDIRYAFFRIRGT</sequence>
<dbReference type="PANTHER" id="PTHR40032">
    <property type="entry name" value="EXPORTED PROTEIN-RELATED"/>
    <property type="match status" value="1"/>
</dbReference>
<feature type="region of interest" description="Disordered" evidence="1">
    <location>
        <begin position="133"/>
        <end position="165"/>
    </location>
</feature>
<dbReference type="EMBL" id="CP098755">
    <property type="protein sequence ID" value="USG64706.1"/>
    <property type="molecule type" value="Genomic_DNA"/>
</dbReference>
<evidence type="ECO:0000256" key="1">
    <source>
        <dbReference type="SAM" id="MobiDB-lite"/>
    </source>
</evidence>
<evidence type="ECO:0000259" key="2">
    <source>
        <dbReference type="Pfam" id="PF12671"/>
    </source>
</evidence>